<protein>
    <recommendedName>
        <fullName evidence="5">Pentatricopeptide repeat-containing protein</fullName>
    </recommendedName>
</protein>
<reference evidence="3" key="1">
    <citation type="submission" date="2021-08" db="EMBL/GenBank/DDBJ databases">
        <title>WGS assembly of Ceratopteris richardii.</title>
        <authorList>
            <person name="Marchant D.B."/>
            <person name="Chen G."/>
            <person name="Jenkins J."/>
            <person name="Shu S."/>
            <person name="Leebens-Mack J."/>
            <person name="Grimwood J."/>
            <person name="Schmutz J."/>
            <person name="Soltis P."/>
            <person name="Soltis D."/>
            <person name="Chen Z.-H."/>
        </authorList>
    </citation>
    <scope>NUCLEOTIDE SEQUENCE</scope>
    <source>
        <strain evidence="3">Whitten #5841</strain>
        <tissue evidence="3">Leaf</tissue>
    </source>
</reference>
<dbReference type="NCBIfam" id="TIGR00756">
    <property type="entry name" value="PPR"/>
    <property type="match status" value="4"/>
</dbReference>
<evidence type="ECO:0000313" key="3">
    <source>
        <dbReference type="EMBL" id="KAH7291068.1"/>
    </source>
</evidence>
<dbReference type="PANTHER" id="PTHR47926">
    <property type="entry name" value="PENTATRICOPEPTIDE REPEAT-CONTAINING PROTEIN"/>
    <property type="match status" value="1"/>
</dbReference>
<dbReference type="OMA" id="CANTKSY"/>
<sequence>MVVRQRSLTEHCLISRRWTRHTPQEQVRQPQEDLILYDDGSLEDGLPFFTFGPIRPPLSPPSSSSRSSTQKHHSSLRFDNCVSSLICFAKAKCLSEGMYLHCCIVDHCFDKSRLLGNLLVQLYGQCDAMDDAFSVFSNMKQKNLFTWNTLISACASYGYHVQALQLFHEMQKDGLTPNKFIFASIINACSSRPVALNEGRNIHNLIKKCGLECDVVVGTALLNMYGKCGSMCDVQDMFNKLQERDLVTWNAMIAVYAQQEQQQDAVYLYHQMLQEGSLPDEFTLGSLIDAYVTLAAFLPGKFIHACIIANGLDSDVVLSTALINLYGKCDSLEGALMTFEFMRERNRVTFINILSVCATHAAMDEGRCMHTFVTCYGLKLDINLGNAIINMYGKCSSLIDAHKVFRDMPERDIISWNAVMGVYAQNGQVKGALSLFDKMHRSGVPPNDITFINILSACSHAGFINQGLECFVSMGREHKVLPTVDHYNCVVDLLVRAGQLDTAEQLLENMCIEPSPVSWTTLLGACRSEGEIGRGDRIAKHVFKLDPNNPVHHVTLANIYAAVGRVDDASEIMNRLKGRK</sequence>
<gene>
    <name evidence="3" type="ORF">KP509_30G075100</name>
</gene>
<evidence type="ECO:0000313" key="4">
    <source>
        <dbReference type="Proteomes" id="UP000825935"/>
    </source>
</evidence>
<keyword evidence="4" id="KW-1185">Reference proteome</keyword>
<name>A0A8T2R5P8_CERRI</name>
<dbReference type="FunFam" id="1.25.40.10:FF:000196">
    <property type="entry name" value="Pentatricopeptide repeat-containing protein At4g14850"/>
    <property type="match status" value="1"/>
</dbReference>
<evidence type="ECO:0000256" key="2">
    <source>
        <dbReference type="PROSITE-ProRule" id="PRU00708"/>
    </source>
</evidence>
<dbReference type="EMBL" id="CM035435">
    <property type="protein sequence ID" value="KAH7291068.1"/>
    <property type="molecule type" value="Genomic_DNA"/>
</dbReference>
<evidence type="ECO:0000256" key="1">
    <source>
        <dbReference type="ARBA" id="ARBA00022737"/>
    </source>
</evidence>
<dbReference type="GO" id="GO:0009451">
    <property type="term" value="P:RNA modification"/>
    <property type="evidence" value="ECO:0007669"/>
    <property type="project" value="InterPro"/>
</dbReference>
<dbReference type="PANTHER" id="PTHR47926:SF533">
    <property type="entry name" value="DYW DOMAIN-CONTAINING PROTEIN"/>
    <property type="match status" value="1"/>
</dbReference>
<dbReference type="FunFam" id="1.25.40.10:FF:000073">
    <property type="entry name" value="Pentatricopeptide repeat-containing protein chloroplastic"/>
    <property type="match status" value="1"/>
</dbReference>
<dbReference type="AlphaFoldDB" id="A0A8T2R5P8"/>
<comment type="caution">
    <text evidence="3">The sequence shown here is derived from an EMBL/GenBank/DDBJ whole genome shotgun (WGS) entry which is preliminary data.</text>
</comment>
<accession>A0A8T2R5P8</accession>
<dbReference type="InterPro" id="IPR046960">
    <property type="entry name" value="PPR_At4g14850-like_plant"/>
</dbReference>
<dbReference type="GO" id="GO:0003723">
    <property type="term" value="F:RNA binding"/>
    <property type="evidence" value="ECO:0007669"/>
    <property type="project" value="InterPro"/>
</dbReference>
<dbReference type="Pfam" id="PF01535">
    <property type="entry name" value="PPR"/>
    <property type="match status" value="2"/>
</dbReference>
<dbReference type="InterPro" id="IPR002885">
    <property type="entry name" value="PPR_rpt"/>
</dbReference>
<dbReference type="PROSITE" id="PS51375">
    <property type="entry name" value="PPR"/>
    <property type="match status" value="3"/>
</dbReference>
<dbReference type="Proteomes" id="UP000825935">
    <property type="component" value="Chromosome 30"/>
</dbReference>
<dbReference type="Pfam" id="PF13041">
    <property type="entry name" value="PPR_2"/>
    <property type="match status" value="3"/>
</dbReference>
<feature type="repeat" description="PPR" evidence="2">
    <location>
        <begin position="412"/>
        <end position="446"/>
    </location>
</feature>
<feature type="repeat" description="PPR" evidence="2">
    <location>
        <begin position="245"/>
        <end position="279"/>
    </location>
</feature>
<organism evidence="3 4">
    <name type="scientific">Ceratopteris richardii</name>
    <name type="common">Triangle waterfern</name>
    <dbReference type="NCBI Taxonomy" id="49495"/>
    <lineage>
        <taxon>Eukaryota</taxon>
        <taxon>Viridiplantae</taxon>
        <taxon>Streptophyta</taxon>
        <taxon>Embryophyta</taxon>
        <taxon>Tracheophyta</taxon>
        <taxon>Polypodiopsida</taxon>
        <taxon>Polypodiidae</taxon>
        <taxon>Polypodiales</taxon>
        <taxon>Pteridineae</taxon>
        <taxon>Pteridaceae</taxon>
        <taxon>Parkerioideae</taxon>
        <taxon>Ceratopteris</taxon>
    </lineage>
</organism>
<dbReference type="FunFam" id="1.25.40.10:FF:001093">
    <property type="entry name" value="Pentatricopeptide repeat-containing protein At2g34400"/>
    <property type="match status" value="1"/>
</dbReference>
<dbReference type="InterPro" id="IPR011990">
    <property type="entry name" value="TPR-like_helical_dom_sf"/>
</dbReference>
<dbReference type="SUPFAM" id="SSF48452">
    <property type="entry name" value="TPR-like"/>
    <property type="match status" value="1"/>
</dbReference>
<feature type="repeat" description="PPR" evidence="2">
    <location>
        <begin position="143"/>
        <end position="177"/>
    </location>
</feature>
<keyword evidence="1" id="KW-0677">Repeat</keyword>
<proteinExistence type="predicted"/>
<evidence type="ECO:0008006" key="5">
    <source>
        <dbReference type="Google" id="ProtNLM"/>
    </source>
</evidence>
<dbReference type="Gene3D" id="1.25.40.10">
    <property type="entry name" value="Tetratricopeptide repeat domain"/>
    <property type="match status" value="5"/>
</dbReference>
<dbReference type="OrthoDB" id="1859199at2759"/>